<organism evidence="1">
    <name type="scientific">viral metagenome</name>
    <dbReference type="NCBI Taxonomy" id="1070528"/>
    <lineage>
        <taxon>unclassified sequences</taxon>
        <taxon>metagenomes</taxon>
        <taxon>organismal metagenomes</taxon>
    </lineage>
</organism>
<evidence type="ECO:0000313" key="1">
    <source>
        <dbReference type="EMBL" id="QJA54980.1"/>
    </source>
</evidence>
<reference evidence="1" key="1">
    <citation type="submission" date="2020-03" db="EMBL/GenBank/DDBJ databases">
        <title>The deep terrestrial virosphere.</title>
        <authorList>
            <person name="Holmfeldt K."/>
            <person name="Nilsson E."/>
            <person name="Simone D."/>
            <person name="Lopez-Fernandez M."/>
            <person name="Wu X."/>
            <person name="de Brujin I."/>
            <person name="Lundin D."/>
            <person name="Andersson A."/>
            <person name="Bertilsson S."/>
            <person name="Dopson M."/>
        </authorList>
    </citation>
    <scope>NUCLEOTIDE SEQUENCE</scope>
    <source>
        <strain evidence="1">TM448A06364</strain>
    </source>
</reference>
<gene>
    <name evidence="1" type="ORF">TM448A06364_0004</name>
</gene>
<name>A0A6H2A6B5_9ZZZZ</name>
<accession>A0A6H2A6B5</accession>
<dbReference type="AlphaFoldDB" id="A0A6H2A6B5"/>
<sequence>MFTKYLPYQNPELDGRCKVTPETAQSIKELYHDKKNPLSMRAIARLFDIDKGTVKAYLDPNWYKEKQQKRYKLQPWKEYYTAEKHRLAMKKVRAKKKELNYTDAMPETEKQCPFCQIIFITKKHNKIFCTNLHAQKYYNKFKRKTANHIQDGHKSSHRKS</sequence>
<dbReference type="EMBL" id="MT144556">
    <property type="protein sequence ID" value="QJA54980.1"/>
    <property type="molecule type" value="Genomic_DNA"/>
</dbReference>
<proteinExistence type="predicted"/>
<protein>
    <submittedName>
        <fullName evidence="1">Uncharacterized protein</fullName>
    </submittedName>
</protein>